<dbReference type="Gene3D" id="3.30.530.20">
    <property type="match status" value="1"/>
</dbReference>
<name>A0A1I8FE73_9PLAT</name>
<proteinExistence type="predicted"/>
<accession>A0A1I8FE73</accession>
<protein>
    <submittedName>
        <fullName evidence="3">Subtilisin</fullName>
    </submittedName>
</protein>
<dbReference type="SUPFAM" id="SSF55961">
    <property type="entry name" value="Bet v1-like"/>
    <property type="match status" value="1"/>
</dbReference>
<evidence type="ECO:0000256" key="1">
    <source>
        <dbReference type="SAM" id="MobiDB-lite"/>
    </source>
</evidence>
<dbReference type="AlphaFoldDB" id="A0A1I8FE73"/>
<keyword evidence="2" id="KW-1185">Reference proteome</keyword>
<dbReference type="InterPro" id="IPR023393">
    <property type="entry name" value="START-like_dom_sf"/>
</dbReference>
<evidence type="ECO:0000313" key="2">
    <source>
        <dbReference type="Proteomes" id="UP000095280"/>
    </source>
</evidence>
<organism evidence="2 3">
    <name type="scientific">Macrostomum lignano</name>
    <dbReference type="NCBI Taxonomy" id="282301"/>
    <lineage>
        <taxon>Eukaryota</taxon>
        <taxon>Metazoa</taxon>
        <taxon>Spiralia</taxon>
        <taxon>Lophotrochozoa</taxon>
        <taxon>Platyhelminthes</taxon>
        <taxon>Rhabditophora</taxon>
        <taxon>Macrostomorpha</taxon>
        <taxon>Macrostomida</taxon>
        <taxon>Macrostomidae</taxon>
        <taxon>Macrostomum</taxon>
    </lineage>
</organism>
<dbReference type="Proteomes" id="UP000095280">
    <property type="component" value="Unplaced"/>
</dbReference>
<evidence type="ECO:0000313" key="3">
    <source>
        <dbReference type="WBParaSite" id="maker-unitig_31364-snap-gene-0.2-mRNA-1"/>
    </source>
</evidence>
<feature type="region of interest" description="Disordered" evidence="1">
    <location>
        <begin position="1"/>
        <end position="35"/>
    </location>
</feature>
<reference evidence="3" key="1">
    <citation type="submission" date="2016-11" db="UniProtKB">
        <authorList>
            <consortium name="WormBaseParasite"/>
        </authorList>
    </citation>
    <scope>IDENTIFICATION</scope>
</reference>
<dbReference type="WBParaSite" id="maker-unitig_31364-snap-gene-0.2-mRNA-1">
    <property type="protein sequence ID" value="maker-unitig_31364-snap-gene-0.2-mRNA-1"/>
    <property type="gene ID" value="maker-unitig_31364-snap-gene-0.2"/>
</dbReference>
<sequence>NYSTSCYRDTRALPSTHRTHRYRRQSAGEPPGAELVAGTTGRSPLAASLIAALVAMDSGQQSGLADVEAAIKLPQGRCYALVSDYLTYNKWQPAIVDVESMALPGITDIGSSFTMYYPNASVGLVPYTQTVSYVEEGRTFAYESDGLMRVKNQPDCAN</sequence>